<evidence type="ECO:0000313" key="4">
    <source>
        <dbReference type="Proteomes" id="UP000030013"/>
    </source>
</evidence>
<evidence type="ECO:0000256" key="1">
    <source>
        <dbReference type="SAM" id="Phobius"/>
    </source>
</evidence>
<keyword evidence="4" id="KW-1185">Reference proteome</keyword>
<keyword evidence="1" id="KW-0472">Membrane</keyword>
<name>A0A0A0K291_9MICO</name>
<evidence type="ECO:0000313" key="3">
    <source>
        <dbReference type="EMBL" id="KGN41896.1"/>
    </source>
</evidence>
<dbReference type="Pfam" id="PF13400">
    <property type="entry name" value="Tad"/>
    <property type="match status" value="1"/>
</dbReference>
<evidence type="ECO:0000259" key="2">
    <source>
        <dbReference type="Pfam" id="PF13400"/>
    </source>
</evidence>
<proteinExistence type="predicted"/>
<organism evidence="3 4">
    <name type="scientific">Knoellia aerolata DSM 18566</name>
    <dbReference type="NCBI Taxonomy" id="1385519"/>
    <lineage>
        <taxon>Bacteria</taxon>
        <taxon>Bacillati</taxon>
        <taxon>Actinomycetota</taxon>
        <taxon>Actinomycetes</taxon>
        <taxon>Micrococcales</taxon>
        <taxon>Intrasporangiaceae</taxon>
        <taxon>Knoellia</taxon>
    </lineage>
</organism>
<gene>
    <name evidence="3" type="ORF">N801_04220</name>
</gene>
<dbReference type="Proteomes" id="UP000030013">
    <property type="component" value="Unassembled WGS sequence"/>
</dbReference>
<feature type="domain" description="Putative Flp pilus-assembly TadG-like N-terminal" evidence="2">
    <location>
        <begin position="16"/>
        <end position="63"/>
    </location>
</feature>
<feature type="transmembrane region" description="Helical" evidence="1">
    <location>
        <begin position="20"/>
        <end position="40"/>
    </location>
</feature>
<accession>A0A0A0K291</accession>
<keyword evidence="1" id="KW-1133">Transmembrane helix</keyword>
<sequence>MQTLTNPWGDDERERGSISIVLVVGAVAMLILVGLAADVGGKVHTLEHARDVARQAARAGGQQLVAPAAIRGEGVRADPYAAQQAAQAYLAGAGVAGSATVINGTTVRVTTTETYSTKFLNIIGIRSFTVHGDAESRIVRSAGGVEQ</sequence>
<protein>
    <recommendedName>
        <fullName evidence="2">Putative Flp pilus-assembly TadG-like N-terminal domain-containing protein</fullName>
    </recommendedName>
</protein>
<dbReference type="STRING" id="1385519.N801_04220"/>
<comment type="caution">
    <text evidence="3">The sequence shown here is derived from an EMBL/GenBank/DDBJ whole genome shotgun (WGS) entry which is preliminary data.</text>
</comment>
<keyword evidence="1" id="KW-0812">Transmembrane</keyword>
<dbReference type="InterPro" id="IPR028087">
    <property type="entry name" value="Tad_N"/>
</dbReference>
<dbReference type="EMBL" id="AVPL01000011">
    <property type="protein sequence ID" value="KGN41896.1"/>
    <property type="molecule type" value="Genomic_DNA"/>
</dbReference>
<dbReference type="AlphaFoldDB" id="A0A0A0K291"/>
<dbReference type="RefSeq" id="WP_035935108.1">
    <property type="nucleotide sequence ID" value="NZ_AVPL01000011.1"/>
</dbReference>
<reference evidence="3 4" key="1">
    <citation type="submission" date="2013-08" db="EMBL/GenBank/DDBJ databases">
        <title>The genome sequence of Knoellia aerolata.</title>
        <authorList>
            <person name="Zhu W."/>
            <person name="Wang G."/>
        </authorList>
    </citation>
    <scope>NUCLEOTIDE SEQUENCE [LARGE SCALE GENOMIC DNA]</scope>
    <source>
        <strain evidence="3 4">DSM 18566</strain>
    </source>
</reference>